<feature type="compositionally biased region" description="Low complexity" evidence="4">
    <location>
        <begin position="553"/>
        <end position="679"/>
    </location>
</feature>
<dbReference type="eggNOG" id="KOG1378">
    <property type="taxonomic scope" value="Eukaryota"/>
</dbReference>
<keyword evidence="2" id="KW-0325">Glycoprotein</keyword>
<feature type="domain" description="Purple acid phosphatase N-terminal" evidence="7">
    <location>
        <begin position="30"/>
        <end position="117"/>
    </location>
</feature>
<dbReference type="InterPro" id="IPR004843">
    <property type="entry name" value="Calcineurin-like_PHP"/>
</dbReference>
<evidence type="ECO:0000256" key="4">
    <source>
        <dbReference type="SAM" id="MobiDB-lite"/>
    </source>
</evidence>
<feature type="region of interest" description="Disordered" evidence="4">
    <location>
        <begin position="495"/>
        <end position="520"/>
    </location>
</feature>
<dbReference type="RefSeq" id="XP_007679743.1">
    <property type="nucleotide sequence ID" value="XM_007681553.1"/>
</dbReference>
<feature type="signal peptide" evidence="3">
    <location>
        <begin position="1"/>
        <end position="17"/>
    </location>
</feature>
<protein>
    <recommendedName>
        <fullName evidence="3">Purple acid phosphatase</fullName>
        <ecNumber evidence="3">3.1.3.2</ecNumber>
    </recommendedName>
</protein>
<evidence type="ECO:0000259" key="7">
    <source>
        <dbReference type="Pfam" id="PF16656"/>
    </source>
</evidence>
<keyword evidence="1 3" id="KW-0732">Signal</keyword>
<dbReference type="PANTHER" id="PTHR45867">
    <property type="entry name" value="PURPLE ACID PHOSPHATASE"/>
    <property type="match status" value="1"/>
</dbReference>
<dbReference type="SUPFAM" id="SSF56300">
    <property type="entry name" value="Metallo-dependent phosphatases"/>
    <property type="match status" value="1"/>
</dbReference>
<dbReference type="CDD" id="cd00839">
    <property type="entry name" value="MPP_PAPs"/>
    <property type="match status" value="1"/>
</dbReference>
<dbReference type="Gene3D" id="3.60.21.10">
    <property type="match status" value="1"/>
</dbReference>
<evidence type="ECO:0000259" key="6">
    <source>
        <dbReference type="Pfam" id="PF14008"/>
    </source>
</evidence>
<dbReference type="InterPro" id="IPR008963">
    <property type="entry name" value="Purple_acid_Pase-like_N"/>
</dbReference>
<dbReference type="GO" id="GO:0003993">
    <property type="term" value="F:acid phosphatase activity"/>
    <property type="evidence" value="ECO:0007669"/>
    <property type="project" value="UniProtKB-EC"/>
</dbReference>
<evidence type="ECO:0000256" key="2">
    <source>
        <dbReference type="ARBA" id="ARBA00023180"/>
    </source>
</evidence>
<dbReference type="OMA" id="CKDVFEP"/>
<dbReference type="InterPro" id="IPR041792">
    <property type="entry name" value="MPP_PAP"/>
</dbReference>
<reference evidence="8 9" key="1">
    <citation type="journal article" date="2012" name="PLoS Pathog.">
        <title>Diverse lifestyles and strategies of plant pathogenesis encoded in the genomes of eighteen Dothideomycetes fungi.</title>
        <authorList>
            <person name="Ohm R.A."/>
            <person name="Feau N."/>
            <person name="Henrissat B."/>
            <person name="Schoch C.L."/>
            <person name="Horwitz B.A."/>
            <person name="Barry K.W."/>
            <person name="Condon B.J."/>
            <person name="Copeland A.C."/>
            <person name="Dhillon B."/>
            <person name="Glaser F."/>
            <person name="Hesse C.N."/>
            <person name="Kosti I."/>
            <person name="LaButti K."/>
            <person name="Lindquist E.A."/>
            <person name="Lucas S."/>
            <person name="Salamov A.A."/>
            <person name="Bradshaw R.E."/>
            <person name="Ciuffetti L."/>
            <person name="Hamelin R.C."/>
            <person name="Kema G.H.J."/>
            <person name="Lawrence C."/>
            <person name="Scott J.A."/>
            <person name="Spatafora J.W."/>
            <person name="Turgeon B.G."/>
            <person name="de Wit P.J.G.M."/>
            <person name="Zhong S."/>
            <person name="Goodwin S.B."/>
            <person name="Grigoriev I.V."/>
        </authorList>
    </citation>
    <scope>NUCLEOTIDE SEQUENCE [LARGE SCALE GENOMIC DNA]</scope>
    <source>
        <strain evidence="8 9">UAMH 10762</strain>
    </source>
</reference>
<comment type="similarity">
    <text evidence="3">Belongs to the metallophosphoesterase superfamily. Purple acid phosphatase family.</text>
</comment>
<dbReference type="KEGG" id="bcom:BAUCODRAFT_27030"/>
<dbReference type="STRING" id="717646.M2M8G7"/>
<dbReference type="GeneID" id="19110517"/>
<dbReference type="Proteomes" id="UP000011761">
    <property type="component" value="Unassembled WGS sequence"/>
</dbReference>
<comment type="catalytic activity">
    <reaction evidence="3">
        <text>a phosphate monoester + H2O = an alcohol + phosphate</text>
        <dbReference type="Rhea" id="RHEA:15017"/>
        <dbReference type="ChEBI" id="CHEBI:15377"/>
        <dbReference type="ChEBI" id="CHEBI:30879"/>
        <dbReference type="ChEBI" id="CHEBI:43474"/>
        <dbReference type="ChEBI" id="CHEBI:67140"/>
        <dbReference type="EC" id="3.1.3.2"/>
    </reaction>
</comment>
<dbReference type="Pfam" id="PF16656">
    <property type="entry name" value="Pur_ac_phosph_N"/>
    <property type="match status" value="1"/>
</dbReference>
<feature type="domain" description="Purple acid phosphatase C-terminal" evidence="6">
    <location>
        <begin position="419"/>
        <end position="480"/>
    </location>
</feature>
<keyword evidence="9" id="KW-1185">Reference proteome</keyword>
<organism evidence="8 9">
    <name type="scientific">Baudoinia panamericana (strain UAMH 10762)</name>
    <name type="common">Angels' share fungus</name>
    <name type="synonym">Baudoinia compniacensis (strain UAMH 10762)</name>
    <dbReference type="NCBI Taxonomy" id="717646"/>
    <lineage>
        <taxon>Eukaryota</taxon>
        <taxon>Fungi</taxon>
        <taxon>Dikarya</taxon>
        <taxon>Ascomycota</taxon>
        <taxon>Pezizomycotina</taxon>
        <taxon>Dothideomycetes</taxon>
        <taxon>Dothideomycetidae</taxon>
        <taxon>Mycosphaerellales</taxon>
        <taxon>Teratosphaeriaceae</taxon>
        <taxon>Baudoinia</taxon>
    </lineage>
</organism>
<evidence type="ECO:0000259" key="5">
    <source>
        <dbReference type="Pfam" id="PF00149"/>
    </source>
</evidence>
<dbReference type="GO" id="GO:0046872">
    <property type="term" value="F:metal ion binding"/>
    <property type="evidence" value="ECO:0007669"/>
    <property type="project" value="InterPro"/>
</dbReference>
<dbReference type="InterPro" id="IPR015914">
    <property type="entry name" value="PAPs_N"/>
</dbReference>
<dbReference type="Pfam" id="PF00149">
    <property type="entry name" value="Metallophos"/>
    <property type="match status" value="1"/>
</dbReference>
<dbReference type="Gene3D" id="2.60.40.380">
    <property type="entry name" value="Purple acid phosphatase-like, N-terminal"/>
    <property type="match status" value="1"/>
</dbReference>
<dbReference type="InterPro" id="IPR025733">
    <property type="entry name" value="PAPs_C"/>
</dbReference>
<dbReference type="EMBL" id="KB445561">
    <property type="protein sequence ID" value="EMC92676.1"/>
    <property type="molecule type" value="Genomic_DNA"/>
</dbReference>
<feature type="region of interest" description="Disordered" evidence="4">
    <location>
        <begin position="553"/>
        <end position="702"/>
    </location>
</feature>
<evidence type="ECO:0000313" key="9">
    <source>
        <dbReference type="Proteomes" id="UP000011761"/>
    </source>
</evidence>
<feature type="compositionally biased region" description="Low complexity" evidence="4">
    <location>
        <begin position="501"/>
        <end position="520"/>
    </location>
</feature>
<keyword evidence="3" id="KW-0378">Hydrolase</keyword>
<sequence length="702" mass="74178">MTKTWALLVAGAGFAAAQLATVQPIDQTTPQQVRLAYSGPNAMYVSWNTYAQITNPTVYYGTNATSLNRVASSNVSITYQTSTTYNNHVRLTGLQPNTLYYYQPQWQNVVSPFSFKTPRVAGDHTPYVAAVVVDLGTMGRDGLSEVVGSGAANPLQPGEVNTIQSLRQFKSQYDFLLHAGDLAYADYWLKEEIGGYLPNTTVEQGAQVYERILNDFYEELAPVTAYKPYMVAPGNHEANCDNGGATNKGTNTTYGVDICMPGQTNFTGYRNHFRMPSDVSGGLGNFWFSYDVGMVHFVHFDTETDLGHGFVAPDEPGGSGGENSGPFGYMNQQTQWLMADLAAVNRSLTPWIVAAGHRPWYVSVANSSRCWNCSQVFEPIFLNYSVDLVLSGHVHAYQRNLPMYANKSDPAGLNNPKYPWYITNGAAGHYDGLDTLVRPFDTYAQFADDRDYGWSRLTFHNATHMTQDFIASKNGSVIDSATLYKEHGPQVNISSNGTSIAAPSTSRSVTSTPVISSSTAASSSRATTSSVLTATTLSTSRISSSGSVAASSVLGSSSRASSTGVSATSSASSTRPASSASGTVSASSTRPASSVSAAASASSIRTSSSASASPSASSTRPVSSGTAASSTSTSASHTSSTVISTTPAAASTPSNAVPSSPAAASATSGAPGWPWNWWGGSNGGHHGYPGDDFHGPYPTWKA</sequence>
<dbReference type="EC" id="3.1.3.2" evidence="3"/>
<accession>M2M8G7</accession>
<evidence type="ECO:0000256" key="3">
    <source>
        <dbReference type="RuleBase" id="RU361203"/>
    </source>
</evidence>
<proteinExistence type="inferred from homology"/>
<evidence type="ECO:0000313" key="8">
    <source>
        <dbReference type="EMBL" id="EMC92676.1"/>
    </source>
</evidence>
<dbReference type="PANTHER" id="PTHR45867:SF3">
    <property type="entry name" value="ACID PHOSPHATASE TYPE 7"/>
    <property type="match status" value="1"/>
</dbReference>
<feature type="chain" id="PRO_5005140093" description="Purple acid phosphatase" evidence="3">
    <location>
        <begin position="18"/>
        <end position="702"/>
    </location>
</feature>
<feature type="domain" description="Calcineurin-like phosphoesterase" evidence="5">
    <location>
        <begin position="170"/>
        <end position="397"/>
    </location>
</feature>
<gene>
    <name evidence="8" type="ORF">BAUCODRAFT_27030</name>
</gene>
<dbReference type="AlphaFoldDB" id="M2M8G7"/>
<dbReference type="HOGENOM" id="CLU_013387_2_2_1"/>
<dbReference type="OrthoDB" id="45007at2759"/>
<name>M2M8G7_BAUPA</name>
<dbReference type="Pfam" id="PF14008">
    <property type="entry name" value="Metallophos_C"/>
    <property type="match status" value="1"/>
</dbReference>
<evidence type="ECO:0000256" key="1">
    <source>
        <dbReference type="ARBA" id="ARBA00022729"/>
    </source>
</evidence>
<dbReference type="SUPFAM" id="SSF49363">
    <property type="entry name" value="Purple acid phosphatase, N-terminal domain"/>
    <property type="match status" value="1"/>
</dbReference>
<dbReference type="InterPro" id="IPR029052">
    <property type="entry name" value="Metallo-depent_PP-like"/>
</dbReference>